<protein>
    <recommendedName>
        <fullName evidence="3">Outer membrane protein beta-barrel domain-containing protein</fullName>
    </recommendedName>
</protein>
<sequence length="250" mass="28025">MNSNSPVSGLLISVLFLTLSMFFLPGAANAQMFSIGDQSTEQRPNAPGIYTIAGFSWEPASFSFQGNGVPVSERVDFDDSILRLRLETPGLELSLGMGGELTGMDETTFTNVSARILNQFYIYRKENMNVFLPVQISTDLLRVRRANTRFEFQQSSFIIGSGIGSSFRVGDRIDFTLRATPNYGFSFSQGNLFGGSLFRFDGKSYLVIRNVIGRRSLALGYHFDFRRYDVEEELNDYDFTSHSFTLGIAF</sequence>
<evidence type="ECO:0000313" key="1">
    <source>
        <dbReference type="EMBL" id="PWN05941.1"/>
    </source>
</evidence>
<dbReference type="AlphaFoldDB" id="A0A316TQI0"/>
<evidence type="ECO:0000313" key="2">
    <source>
        <dbReference type="Proteomes" id="UP000245533"/>
    </source>
</evidence>
<evidence type="ECO:0008006" key="3">
    <source>
        <dbReference type="Google" id="ProtNLM"/>
    </source>
</evidence>
<dbReference type="EMBL" id="QGGB01000008">
    <property type="protein sequence ID" value="PWN05941.1"/>
    <property type="molecule type" value="Genomic_DNA"/>
</dbReference>
<comment type="caution">
    <text evidence="1">The sequence shown here is derived from an EMBL/GenBank/DDBJ whole genome shotgun (WGS) entry which is preliminary data.</text>
</comment>
<proteinExistence type="predicted"/>
<dbReference type="OrthoDB" id="1523837at2"/>
<name>A0A316TQI0_9BACT</name>
<accession>A0A316TQI0</accession>
<gene>
    <name evidence="1" type="ORF">DDZ15_12210</name>
</gene>
<dbReference type="RefSeq" id="WP_109647383.1">
    <property type="nucleotide sequence ID" value="NZ_QGGB01000008.1"/>
</dbReference>
<dbReference type="Proteomes" id="UP000245533">
    <property type="component" value="Unassembled WGS sequence"/>
</dbReference>
<reference evidence="1 2" key="1">
    <citation type="submission" date="2018-05" db="EMBL/GenBank/DDBJ databases">
        <title>Rhodohalobacter halophilus gen. nov., sp. nov., a moderately halophilic member of the family Balneolaceae.</title>
        <authorList>
            <person name="Liu Z.-W."/>
        </authorList>
    </citation>
    <scope>NUCLEOTIDE SEQUENCE [LARGE SCALE GENOMIC DNA]</scope>
    <source>
        <strain evidence="1 2">8A47</strain>
    </source>
</reference>
<keyword evidence="2" id="KW-1185">Reference proteome</keyword>
<organism evidence="1 2">
    <name type="scientific">Rhodohalobacter mucosus</name>
    <dbReference type="NCBI Taxonomy" id="2079485"/>
    <lineage>
        <taxon>Bacteria</taxon>
        <taxon>Pseudomonadati</taxon>
        <taxon>Balneolota</taxon>
        <taxon>Balneolia</taxon>
        <taxon>Balneolales</taxon>
        <taxon>Balneolaceae</taxon>
        <taxon>Rhodohalobacter</taxon>
    </lineage>
</organism>